<accession>A0AA36C461</accession>
<proteinExistence type="predicted"/>
<protein>
    <recommendedName>
        <fullName evidence="5">phosphoethanolamine N-methyltransferase</fullName>
        <ecNumber evidence="5">2.1.1.103</ecNumber>
    </recommendedName>
</protein>
<name>A0AA36C461_9BILA</name>
<evidence type="ECO:0000313" key="10">
    <source>
        <dbReference type="EMBL" id="CAJ0558042.1"/>
    </source>
</evidence>
<comment type="catalytic activity">
    <reaction evidence="6">
        <text>N,N-dimethylethanolamine phosphate + S-adenosyl-L-methionine = phosphocholine + S-adenosyl-L-homocysteine + H(+)</text>
        <dbReference type="Rhea" id="RHEA:25325"/>
        <dbReference type="ChEBI" id="CHEBI:15378"/>
        <dbReference type="ChEBI" id="CHEBI:57856"/>
        <dbReference type="ChEBI" id="CHEBI:58641"/>
        <dbReference type="ChEBI" id="CHEBI:59789"/>
        <dbReference type="ChEBI" id="CHEBI:295975"/>
        <dbReference type="EC" id="2.1.1.103"/>
    </reaction>
    <physiologicalReaction direction="left-to-right" evidence="6">
        <dbReference type="Rhea" id="RHEA:25326"/>
    </physiologicalReaction>
</comment>
<evidence type="ECO:0000256" key="4">
    <source>
        <dbReference type="ARBA" id="ARBA00022679"/>
    </source>
</evidence>
<dbReference type="InterPro" id="IPR040516">
    <property type="entry name" value="PMT2_N"/>
</dbReference>
<keyword evidence="4" id="KW-0808">Transferase</keyword>
<dbReference type="EC" id="2.1.1.103" evidence="5"/>
<evidence type="ECO:0000256" key="5">
    <source>
        <dbReference type="ARBA" id="ARBA00035674"/>
    </source>
</evidence>
<dbReference type="InterPro" id="IPR029063">
    <property type="entry name" value="SAM-dependent_MTases_sf"/>
</dbReference>
<feature type="non-terminal residue" evidence="10">
    <location>
        <position position="1"/>
    </location>
</feature>
<dbReference type="Proteomes" id="UP001177023">
    <property type="component" value="Unassembled WGS sequence"/>
</dbReference>
<evidence type="ECO:0000256" key="2">
    <source>
        <dbReference type="ARBA" id="ARBA00005189"/>
    </source>
</evidence>
<dbReference type="Pfam" id="PF08241">
    <property type="entry name" value="Methyltransf_11"/>
    <property type="match status" value="1"/>
</dbReference>
<evidence type="ECO:0000259" key="9">
    <source>
        <dbReference type="Pfam" id="PF17987"/>
    </source>
</evidence>
<comment type="pathway">
    <text evidence="1">Phospholipid metabolism; phosphatidylcholine biosynthesis.</text>
</comment>
<dbReference type="GO" id="GO:0000234">
    <property type="term" value="F:phosphoethanolamine N-methyltransferase activity"/>
    <property type="evidence" value="ECO:0007669"/>
    <property type="project" value="UniProtKB-EC"/>
</dbReference>
<feature type="domain" description="Methyltransferase type 11" evidence="8">
    <location>
        <begin position="227"/>
        <end position="324"/>
    </location>
</feature>
<evidence type="ECO:0000313" key="11">
    <source>
        <dbReference type="Proteomes" id="UP001177023"/>
    </source>
</evidence>
<feature type="domain" description="Phosphoethanolamine N-methyltransferase 2 N-terminal" evidence="9">
    <location>
        <begin position="62"/>
        <end position="167"/>
    </location>
</feature>
<reference evidence="10" key="1">
    <citation type="submission" date="2023-06" db="EMBL/GenBank/DDBJ databases">
        <authorList>
            <person name="Delattre M."/>
        </authorList>
    </citation>
    <scope>NUCLEOTIDE SEQUENCE</scope>
    <source>
        <strain evidence="10">AF72</strain>
    </source>
</reference>
<evidence type="ECO:0000256" key="3">
    <source>
        <dbReference type="ARBA" id="ARBA00022603"/>
    </source>
</evidence>
<dbReference type="Pfam" id="PF17987">
    <property type="entry name" value="PMT2_N"/>
    <property type="match status" value="1"/>
</dbReference>
<dbReference type="AlphaFoldDB" id="A0AA36C461"/>
<dbReference type="Gene3D" id="3.40.50.150">
    <property type="entry name" value="Vaccinia Virus protein VP39"/>
    <property type="match status" value="1"/>
</dbReference>
<sequence length="435" mass="49311">MASEYLELVEALLARVGHRSGNIGIVAHCDTATKHLEDSLPEACHAVHFGELSSLAGAEQLGLDGLIFNKTISHEKVVKEKRLDDFVKIALKSLKVGGTCIVREDLSATAEGKDVASLTDFFDVYRHDENGTHYGFEFYACQPVVASIAVKSNYFDLFWTLTKKEFAPVKGDMLTFRDFLDKTQYTNDGIGAYEYIFGAEFISPGGWDENLRVLKRFGSLKPGQKMLDIGVGIGGGARQAASEFGLEVTGMDLSANMLVIALERNHKDRDTRVKYMIGDAMQYEFPENHFDVIFSRDCVQHIEDIPGLFKRIMKWLKPGGQVLITMYGRGAGEQSEQFKEYVKQRAYFLRNRDEIRKMAVDAGFADVKVDDMTYRFKEILQAEKQRLEDEKTDFLRKFSQKEYDSLTSGWNNKLGYIAADNHNWNYFLATKPLHK</sequence>
<dbReference type="InterPro" id="IPR013216">
    <property type="entry name" value="Methyltransf_11"/>
</dbReference>
<evidence type="ECO:0000256" key="7">
    <source>
        <dbReference type="ARBA" id="ARBA00047841"/>
    </source>
</evidence>
<dbReference type="CDD" id="cd02440">
    <property type="entry name" value="AdoMet_MTases"/>
    <property type="match status" value="1"/>
</dbReference>
<comment type="catalytic activity">
    <reaction evidence="7">
        <text>N-methylethanolamine phosphate + S-adenosyl-L-methionine = N,N-dimethylethanolamine phosphate + S-adenosyl-L-homocysteine + H(+)</text>
        <dbReference type="Rhea" id="RHEA:25321"/>
        <dbReference type="ChEBI" id="CHEBI:15378"/>
        <dbReference type="ChEBI" id="CHEBI:57781"/>
        <dbReference type="ChEBI" id="CHEBI:57856"/>
        <dbReference type="ChEBI" id="CHEBI:58641"/>
        <dbReference type="ChEBI" id="CHEBI:59789"/>
        <dbReference type="EC" id="2.1.1.103"/>
    </reaction>
    <physiologicalReaction direction="left-to-right" evidence="7">
        <dbReference type="Rhea" id="RHEA:25322"/>
    </physiologicalReaction>
</comment>
<dbReference type="EMBL" id="CATQJA010000184">
    <property type="protein sequence ID" value="CAJ0558042.1"/>
    <property type="molecule type" value="Genomic_DNA"/>
</dbReference>
<comment type="pathway">
    <text evidence="2">Lipid metabolism.</text>
</comment>
<dbReference type="SUPFAM" id="SSF53335">
    <property type="entry name" value="S-adenosyl-L-methionine-dependent methyltransferases"/>
    <property type="match status" value="1"/>
</dbReference>
<dbReference type="PANTHER" id="PTHR44307:SF2">
    <property type="entry name" value="PHOSPHOETHANOLAMINE METHYLTRANSFERASE ISOFORM X1"/>
    <property type="match status" value="1"/>
</dbReference>
<evidence type="ECO:0000256" key="6">
    <source>
        <dbReference type="ARBA" id="ARBA00047619"/>
    </source>
</evidence>
<keyword evidence="3" id="KW-0489">Methyltransferase</keyword>
<comment type="caution">
    <text evidence="10">The sequence shown here is derived from an EMBL/GenBank/DDBJ whole genome shotgun (WGS) entry which is preliminary data.</text>
</comment>
<keyword evidence="11" id="KW-1185">Reference proteome</keyword>
<evidence type="ECO:0000256" key="1">
    <source>
        <dbReference type="ARBA" id="ARBA00004969"/>
    </source>
</evidence>
<evidence type="ECO:0000259" key="8">
    <source>
        <dbReference type="Pfam" id="PF08241"/>
    </source>
</evidence>
<dbReference type="PANTHER" id="PTHR44307">
    <property type="entry name" value="PHOSPHOETHANOLAMINE METHYLTRANSFERASE"/>
    <property type="match status" value="1"/>
</dbReference>
<dbReference type="GO" id="GO:0032259">
    <property type="term" value="P:methylation"/>
    <property type="evidence" value="ECO:0007669"/>
    <property type="project" value="UniProtKB-KW"/>
</dbReference>
<organism evidence="10 11">
    <name type="scientific">Mesorhabditis spiculigera</name>
    <dbReference type="NCBI Taxonomy" id="96644"/>
    <lineage>
        <taxon>Eukaryota</taxon>
        <taxon>Metazoa</taxon>
        <taxon>Ecdysozoa</taxon>
        <taxon>Nematoda</taxon>
        <taxon>Chromadorea</taxon>
        <taxon>Rhabditida</taxon>
        <taxon>Rhabditina</taxon>
        <taxon>Rhabditomorpha</taxon>
        <taxon>Rhabditoidea</taxon>
        <taxon>Rhabditidae</taxon>
        <taxon>Mesorhabditinae</taxon>
        <taxon>Mesorhabditis</taxon>
    </lineage>
</organism>
<gene>
    <name evidence="10" type="ORF">MSPICULIGERA_LOCUS784</name>
</gene>